<accession>A0A397W0F4</accession>
<dbReference type="GO" id="GO:0005216">
    <property type="term" value="F:monoatomic ion channel activity"/>
    <property type="evidence" value="ECO:0007669"/>
    <property type="project" value="InterPro"/>
</dbReference>
<feature type="transmembrane region" description="Helical" evidence="2">
    <location>
        <begin position="252"/>
        <end position="275"/>
    </location>
</feature>
<feature type="transmembrane region" description="Helical" evidence="2">
    <location>
        <begin position="382"/>
        <end position="404"/>
    </location>
</feature>
<proteinExistence type="predicted"/>
<feature type="transmembrane region" description="Helical" evidence="2">
    <location>
        <begin position="342"/>
        <end position="362"/>
    </location>
</feature>
<sequence length="536" mass="63412">MYTYKYKEIFLEYRTHNGESFTWIIEYEKWEKFWNVQLKAKIETDKYAERPILLDYDHSEEDFKIKLIYCWRDELEFENRSEVLKLPKHSMINLLTLFKKNLIFYNFGFEILPPPIPVVLIHTSFPLELKVNNSALLKLYDKDIFKLSLTSNIRHSGINELPNYCYDLSLSMLKKAFPYLLYSSYITIYPQETVLLIFPLLGFATYSKNYSYSELFYLQGNPFTSLLDASDYYKWWSIKALINFKWNTYGRLYYFIIWTIYSTFMCCFLIVSTIPEHKISWNNQAILLVATISFGLFHFIFEVRQFIYKPIAYIASPWNWFDFAAILVPTITSLIWLHDKTLSTWIITIVAFLLEIKFLLFFRTLDYFGTYFAIMIGVAQKVFSFLVVLGILVLAFAHSLHLLLRPTSDYSYDQPSFTDDANNPWNLVSTYQFISSNGTVGKSTLIETPDDSTDFTMFSTSILAILSEIELFWMLPHQRRKTNWFPKILASVKELKKYIESVEDKKSLDSRILEITKTEDSEEKLKKLIDETLTKK</sequence>
<comment type="caution">
    <text evidence="3">The sequence shown here is derived from an EMBL/GenBank/DDBJ whole genome shotgun (WGS) entry which is preliminary data.</text>
</comment>
<organism evidence="3 4">
    <name type="scientific">Gigaspora rosea</name>
    <dbReference type="NCBI Taxonomy" id="44941"/>
    <lineage>
        <taxon>Eukaryota</taxon>
        <taxon>Fungi</taxon>
        <taxon>Fungi incertae sedis</taxon>
        <taxon>Mucoromycota</taxon>
        <taxon>Glomeromycotina</taxon>
        <taxon>Glomeromycetes</taxon>
        <taxon>Diversisporales</taxon>
        <taxon>Gigasporaceae</taxon>
        <taxon>Gigaspora</taxon>
    </lineage>
</organism>
<keyword evidence="4" id="KW-1185">Reference proteome</keyword>
<gene>
    <name evidence="3" type="ORF">C2G38_2165095</name>
</gene>
<keyword evidence="2" id="KW-1133">Transmembrane helix</keyword>
<feature type="transmembrane region" description="Helical" evidence="2">
    <location>
        <begin position="313"/>
        <end position="336"/>
    </location>
</feature>
<dbReference type="PANTHER" id="PTHR10582:SF2">
    <property type="entry name" value="INACTIVE"/>
    <property type="match status" value="1"/>
</dbReference>
<feature type="transmembrane region" description="Helical" evidence="2">
    <location>
        <begin position="281"/>
        <end position="301"/>
    </location>
</feature>
<dbReference type="OrthoDB" id="533508at2759"/>
<evidence type="ECO:0000313" key="4">
    <source>
        <dbReference type="Proteomes" id="UP000266673"/>
    </source>
</evidence>
<dbReference type="InterPro" id="IPR024862">
    <property type="entry name" value="TRPV"/>
</dbReference>
<keyword evidence="2" id="KW-0472">Membrane</keyword>
<evidence type="ECO:0000256" key="1">
    <source>
        <dbReference type="ARBA" id="ARBA00022737"/>
    </source>
</evidence>
<evidence type="ECO:0000256" key="2">
    <source>
        <dbReference type="SAM" id="Phobius"/>
    </source>
</evidence>
<dbReference type="Proteomes" id="UP000266673">
    <property type="component" value="Unassembled WGS sequence"/>
</dbReference>
<dbReference type="GO" id="GO:0005886">
    <property type="term" value="C:plasma membrane"/>
    <property type="evidence" value="ECO:0007669"/>
    <property type="project" value="TreeGrafter"/>
</dbReference>
<dbReference type="STRING" id="44941.A0A397W0F4"/>
<name>A0A397W0F4_9GLOM</name>
<keyword evidence="2" id="KW-0812">Transmembrane</keyword>
<dbReference type="EMBL" id="QKWP01000162">
    <property type="protein sequence ID" value="RIB25773.1"/>
    <property type="molecule type" value="Genomic_DNA"/>
</dbReference>
<reference evidence="3 4" key="1">
    <citation type="submission" date="2018-06" db="EMBL/GenBank/DDBJ databases">
        <title>Comparative genomics reveals the genomic features of Rhizophagus irregularis, R. cerebriforme, R. diaphanum and Gigaspora rosea, and their symbiotic lifestyle signature.</title>
        <authorList>
            <person name="Morin E."/>
            <person name="San Clemente H."/>
            <person name="Chen E.C.H."/>
            <person name="De La Providencia I."/>
            <person name="Hainaut M."/>
            <person name="Kuo A."/>
            <person name="Kohler A."/>
            <person name="Murat C."/>
            <person name="Tang N."/>
            <person name="Roy S."/>
            <person name="Loubradou J."/>
            <person name="Henrissat B."/>
            <person name="Grigoriev I.V."/>
            <person name="Corradi N."/>
            <person name="Roux C."/>
            <person name="Martin F.M."/>
        </authorList>
    </citation>
    <scope>NUCLEOTIDE SEQUENCE [LARGE SCALE GENOMIC DNA]</scope>
    <source>
        <strain evidence="3 4">DAOM 194757</strain>
    </source>
</reference>
<dbReference type="PANTHER" id="PTHR10582">
    <property type="entry name" value="TRANSIENT RECEPTOR POTENTIAL ION CHANNEL PROTEIN"/>
    <property type="match status" value="1"/>
</dbReference>
<feature type="transmembrane region" description="Helical" evidence="2">
    <location>
        <begin position="455"/>
        <end position="475"/>
    </location>
</feature>
<dbReference type="GO" id="GO:0098703">
    <property type="term" value="P:calcium ion import across plasma membrane"/>
    <property type="evidence" value="ECO:0007669"/>
    <property type="project" value="TreeGrafter"/>
</dbReference>
<evidence type="ECO:0000313" key="3">
    <source>
        <dbReference type="EMBL" id="RIB25773.1"/>
    </source>
</evidence>
<keyword evidence="1" id="KW-0677">Repeat</keyword>
<protein>
    <submittedName>
        <fullName evidence="3">Uncharacterized protein</fullName>
    </submittedName>
</protein>
<dbReference type="AlphaFoldDB" id="A0A397W0F4"/>